<keyword evidence="5" id="KW-0408">Iron</keyword>
<dbReference type="InterPro" id="IPR013083">
    <property type="entry name" value="Znf_RING/FYVE/PHD"/>
</dbReference>
<dbReference type="InterPro" id="IPR003349">
    <property type="entry name" value="JmjN"/>
</dbReference>
<feature type="domain" description="JmjN" evidence="9">
    <location>
        <begin position="41"/>
        <end position="82"/>
    </location>
</feature>
<evidence type="ECO:0000256" key="4">
    <source>
        <dbReference type="ARBA" id="ARBA00022833"/>
    </source>
</evidence>
<accession>A0A2T0FCW1</accession>
<dbReference type="InterPro" id="IPR001965">
    <property type="entry name" value="Znf_PHD"/>
</dbReference>
<comment type="caution">
    <text evidence="11">The sequence shown here is derived from an EMBL/GenBank/DDBJ whole genome shotgun (WGS) entry which is preliminary data.</text>
</comment>
<dbReference type="PROSITE" id="PS51183">
    <property type="entry name" value="JMJN"/>
    <property type="match status" value="1"/>
</dbReference>
<evidence type="ECO:0000256" key="7">
    <source>
        <dbReference type="SAM" id="MobiDB-lite"/>
    </source>
</evidence>
<feature type="compositionally biased region" description="Basic and acidic residues" evidence="7">
    <location>
        <begin position="231"/>
        <end position="240"/>
    </location>
</feature>
<feature type="domain" description="JmjC" evidence="10">
    <location>
        <begin position="379"/>
        <end position="545"/>
    </location>
</feature>
<dbReference type="InterPro" id="IPR003347">
    <property type="entry name" value="JmjC_dom"/>
</dbReference>
<dbReference type="InterPro" id="IPR011011">
    <property type="entry name" value="Znf_FYVE_PHD"/>
</dbReference>
<dbReference type="Proteomes" id="UP000238350">
    <property type="component" value="Unassembled WGS sequence"/>
</dbReference>
<dbReference type="Pfam" id="PF01388">
    <property type="entry name" value="ARID"/>
    <property type="match status" value="1"/>
</dbReference>
<dbReference type="InterPro" id="IPR036431">
    <property type="entry name" value="ARID_dom_sf"/>
</dbReference>
<evidence type="ECO:0000256" key="5">
    <source>
        <dbReference type="ARBA" id="ARBA00023004"/>
    </source>
</evidence>
<dbReference type="Gene3D" id="3.30.40.10">
    <property type="entry name" value="Zinc/RING finger domain, C3HC4 (zinc finger)"/>
    <property type="match status" value="1"/>
</dbReference>
<dbReference type="EMBL" id="NDIQ01000001">
    <property type="protein sequence ID" value="PRT52842.1"/>
    <property type="molecule type" value="Genomic_DNA"/>
</dbReference>
<dbReference type="Pfam" id="PF02373">
    <property type="entry name" value="JmjC"/>
    <property type="match status" value="1"/>
</dbReference>
<dbReference type="STRING" id="45607.A0A2T0FCW1"/>
<dbReference type="SMART" id="SM00501">
    <property type="entry name" value="BRIGHT"/>
    <property type="match status" value="1"/>
</dbReference>
<dbReference type="SMART" id="SM00545">
    <property type="entry name" value="JmjN"/>
    <property type="match status" value="1"/>
</dbReference>
<feature type="region of interest" description="Disordered" evidence="7">
    <location>
        <begin position="205"/>
        <end position="242"/>
    </location>
</feature>
<dbReference type="SMART" id="SM00249">
    <property type="entry name" value="PHD"/>
    <property type="match status" value="1"/>
</dbReference>
<feature type="compositionally biased region" description="Acidic residues" evidence="7">
    <location>
        <begin position="205"/>
        <end position="228"/>
    </location>
</feature>
<dbReference type="GO" id="GO:0003677">
    <property type="term" value="F:DNA binding"/>
    <property type="evidence" value="ECO:0007669"/>
    <property type="project" value="InterPro"/>
</dbReference>
<dbReference type="GO" id="GO:0000785">
    <property type="term" value="C:chromatin"/>
    <property type="evidence" value="ECO:0007669"/>
    <property type="project" value="TreeGrafter"/>
</dbReference>
<dbReference type="PANTHER" id="PTHR10694:SF33">
    <property type="entry name" value="LYSINE-SPECIFIC DEMETHYLASE 5"/>
    <property type="match status" value="1"/>
</dbReference>
<dbReference type="RefSeq" id="XP_024662788.1">
    <property type="nucleotide sequence ID" value="XM_024807020.1"/>
</dbReference>
<dbReference type="SMART" id="SM00558">
    <property type="entry name" value="JmjC"/>
    <property type="match status" value="1"/>
</dbReference>
<proteinExistence type="predicted"/>
<evidence type="ECO:0000256" key="2">
    <source>
        <dbReference type="ARBA" id="ARBA00022723"/>
    </source>
</evidence>
<dbReference type="SUPFAM" id="SSF57903">
    <property type="entry name" value="FYVE/PHD zinc finger"/>
    <property type="match status" value="1"/>
</dbReference>
<keyword evidence="6" id="KW-0539">Nucleus</keyword>
<organism evidence="11 12">
    <name type="scientific">Wickerhamiella sorbophila</name>
    <dbReference type="NCBI Taxonomy" id="45607"/>
    <lineage>
        <taxon>Eukaryota</taxon>
        <taxon>Fungi</taxon>
        <taxon>Dikarya</taxon>
        <taxon>Ascomycota</taxon>
        <taxon>Saccharomycotina</taxon>
        <taxon>Dipodascomycetes</taxon>
        <taxon>Dipodascales</taxon>
        <taxon>Trichomonascaceae</taxon>
        <taxon>Wickerhamiella</taxon>
    </lineage>
</organism>
<dbReference type="AlphaFoldDB" id="A0A2T0FCW1"/>
<feature type="domain" description="ARID" evidence="8">
    <location>
        <begin position="106"/>
        <end position="195"/>
    </location>
</feature>
<dbReference type="CDD" id="cd15489">
    <property type="entry name" value="PHD_SF"/>
    <property type="match status" value="1"/>
</dbReference>
<evidence type="ECO:0000259" key="8">
    <source>
        <dbReference type="PROSITE" id="PS51011"/>
    </source>
</evidence>
<keyword evidence="3" id="KW-0863">Zinc-finger</keyword>
<dbReference type="SUPFAM" id="SSF46774">
    <property type="entry name" value="ARID-like"/>
    <property type="match status" value="1"/>
</dbReference>
<dbReference type="GO" id="GO:0006355">
    <property type="term" value="P:regulation of DNA-templated transcription"/>
    <property type="evidence" value="ECO:0007669"/>
    <property type="project" value="TreeGrafter"/>
</dbReference>
<feature type="region of interest" description="Disordered" evidence="7">
    <location>
        <begin position="1"/>
        <end position="24"/>
    </location>
</feature>
<evidence type="ECO:0000256" key="1">
    <source>
        <dbReference type="ARBA" id="ARBA00004123"/>
    </source>
</evidence>
<evidence type="ECO:0000313" key="12">
    <source>
        <dbReference type="Proteomes" id="UP000238350"/>
    </source>
</evidence>
<dbReference type="GeneID" id="36514211"/>
<dbReference type="GO" id="GO:0005634">
    <property type="term" value="C:nucleus"/>
    <property type="evidence" value="ECO:0007669"/>
    <property type="project" value="UniProtKB-SubCell"/>
</dbReference>
<dbReference type="OrthoDB" id="1678912at2759"/>
<dbReference type="InterPro" id="IPR001606">
    <property type="entry name" value="ARID_dom"/>
</dbReference>
<reference evidence="11 12" key="1">
    <citation type="submission" date="2017-04" db="EMBL/GenBank/DDBJ databases">
        <title>Genome sequencing of [Candida] sorbophila.</title>
        <authorList>
            <person name="Ahn J.O."/>
        </authorList>
    </citation>
    <scope>NUCLEOTIDE SEQUENCE [LARGE SCALE GENOMIC DNA]</scope>
    <source>
        <strain evidence="11 12">DS02</strain>
    </source>
</reference>
<dbReference type="GO" id="GO:0034647">
    <property type="term" value="F:histone H3K4me/H3K4me2/H3K4me3 demethylase activity"/>
    <property type="evidence" value="ECO:0007669"/>
    <property type="project" value="TreeGrafter"/>
</dbReference>
<evidence type="ECO:0000259" key="9">
    <source>
        <dbReference type="PROSITE" id="PS51183"/>
    </source>
</evidence>
<dbReference type="SUPFAM" id="SSF51197">
    <property type="entry name" value="Clavaminate synthase-like"/>
    <property type="match status" value="1"/>
</dbReference>
<dbReference type="PANTHER" id="PTHR10694">
    <property type="entry name" value="LYSINE-SPECIFIC DEMETHYLASE"/>
    <property type="match status" value="1"/>
</dbReference>
<dbReference type="PROSITE" id="PS51184">
    <property type="entry name" value="JMJC"/>
    <property type="match status" value="1"/>
</dbReference>
<dbReference type="PROSITE" id="PS51011">
    <property type="entry name" value="ARID"/>
    <property type="match status" value="1"/>
</dbReference>
<keyword evidence="4" id="KW-0862">Zinc</keyword>
<evidence type="ECO:0000259" key="10">
    <source>
        <dbReference type="PROSITE" id="PS51184"/>
    </source>
</evidence>
<dbReference type="CDD" id="cd16100">
    <property type="entry name" value="ARID"/>
    <property type="match status" value="1"/>
</dbReference>
<dbReference type="Pfam" id="PF02375">
    <property type="entry name" value="JmjN"/>
    <property type="match status" value="1"/>
</dbReference>
<keyword evidence="12" id="KW-1185">Reference proteome</keyword>
<comment type="subcellular location">
    <subcellularLocation>
        <location evidence="1">Nucleus</location>
    </subcellularLocation>
</comment>
<protein>
    <submittedName>
        <fullName evidence="11">Jumonji/ARID domain-containing protein 2</fullName>
    </submittedName>
</protein>
<sequence length="684" mass="78169">MTSSGPTVSVDPQRPPVAPSETPQSLRKYPELFGQLGVHEAPTLYPTMEEFADPHKFLQSNIAFGEKYGILKVVPPHSWKPGFSLDPETYKFTCRRQEISLLGVVNRTAKNYSDRLRAFHAMAGRTVGSVPALDIKAVPYYDLNHCVQSMGGVASVENQNRWPEVAFSLGLNMANAMTLRQIYFVDIEPFERYCQQTRTRLEFLFEEESVEGSEEDEEDDDEDEDEGASDGTKHELRDFEEIPPYDPDETCMICHRTDTQIGCCRCQSYAHVRCIATSSPGLQTLPKWYCPKCLAEPLRFYFSKGKSYTLNEFKDRADKFRATLLKSLGSENLPKDALEAVLEKEFWSIVEGSRSNVVVDYGAEIRCDEEGSGFPTKGSYKDDPWNLNNLPFVKESLFRYLDESISGVTVPWAYVGMIFSAFCWHTEDNFCYSINYQHFGDPKTWYGIPARSASHFEKLSEWLAPEAFKEAPDLLNERSCLVSPRTLTSHGIPVFGANQRPGEFIVTFPNVYHAGFNQGYNFNEAVNYTPPDWVPYGFLALEVYRTRKHVPTFCHESVVMRTVRFEQSKEILGAVLPYFARMVKHEIEKRTKYRRLSGRHCNEKLVTQRAVDMAIQNPTYKCVSCKTIPYLSRVYTESDRYYCTECAISSFQSRDARIYGIFETLCSDNSLRALISDTKKAILK</sequence>
<evidence type="ECO:0000256" key="3">
    <source>
        <dbReference type="ARBA" id="ARBA00022771"/>
    </source>
</evidence>
<gene>
    <name evidence="11" type="ORF">B9G98_00462</name>
</gene>
<dbReference type="GO" id="GO:0008270">
    <property type="term" value="F:zinc ion binding"/>
    <property type="evidence" value="ECO:0007669"/>
    <property type="project" value="UniProtKB-KW"/>
</dbReference>
<dbReference type="Gene3D" id="2.60.120.650">
    <property type="entry name" value="Cupin"/>
    <property type="match status" value="2"/>
</dbReference>
<evidence type="ECO:0000256" key="6">
    <source>
        <dbReference type="ARBA" id="ARBA00023242"/>
    </source>
</evidence>
<keyword evidence="2" id="KW-0479">Metal-binding</keyword>
<name>A0A2T0FCW1_9ASCO</name>
<dbReference type="SMART" id="SM01014">
    <property type="entry name" value="ARID"/>
    <property type="match status" value="1"/>
</dbReference>
<evidence type="ECO:0000313" key="11">
    <source>
        <dbReference type="EMBL" id="PRT52842.1"/>
    </source>
</evidence>